<dbReference type="SUPFAM" id="SSF55083">
    <property type="entry name" value="6-hydroxymethyl-7,8-dihydropterin pyrophosphokinase, HPPK"/>
    <property type="match status" value="1"/>
</dbReference>
<dbReference type="PROSITE" id="PS00794">
    <property type="entry name" value="HPPK"/>
    <property type="match status" value="1"/>
</dbReference>
<dbReference type="GO" id="GO:0046654">
    <property type="term" value="P:tetrahydrofolate biosynthetic process"/>
    <property type="evidence" value="ECO:0007669"/>
    <property type="project" value="UniProtKB-UniPathway"/>
</dbReference>
<evidence type="ECO:0000256" key="8">
    <source>
        <dbReference type="ARBA" id="ARBA00022909"/>
    </source>
</evidence>
<feature type="domain" description="7,8-dihydro-6-hydroxymethylpterin-pyrophosphokinase" evidence="9">
    <location>
        <begin position="88"/>
        <end position="99"/>
    </location>
</feature>
<dbReference type="GO" id="GO:0005524">
    <property type="term" value="F:ATP binding"/>
    <property type="evidence" value="ECO:0007669"/>
    <property type="project" value="UniProtKB-KW"/>
</dbReference>
<dbReference type="CDD" id="cd00483">
    <property type="entry name" value="HPPK"/>
    <property type="match status" value="1"/>
</dbReference>
<evidence type="ECO:0000256" key="2">
    <source>
        <dbReference type="ARBA" id="ARBA00005051"/>
    </source>
</evidence>
<reference evidence="10 11" key="1">
    <citation type="submission" date="2015-06" db="EMBL/GenBank/DDBJ databases">
        <title>Draft genome sequence of beer spoilage bacterium Megasphaera cerevisiae type strain 20462.</title>
        <authorList>
            <person name="Kutumbaka K."/>
            <person name="Pasmowitz J."/>
            <person name="Mategko J."/>
            <person name="Reyes D."/>
            <person name="Friedrich A."/>
            <person name="Han S."/>
            <person name="Martens-Habbena W."/>
            <person name="Neal-McKinney J."/>
            <person name="Janagama H.K."/>
            <person name="Nadala C."/>
            <person name="Samadpour M."/>
        </authorList>
    </citation>
    <scope>NUCLEOTIDE SEQUENCE [LARGE SCALE GENOMIC DNA]</scope>
    <source>
        <strain evidence="10 11">DSM 20462</strain>
    </source>
</reference>
<dbReference type="STRING" id="39029.BSR42_05250"/>
<protein>
    <recommendedName>
        <fullName evidence="3">2-amino-4-hydroxy-6-hydroxymethyldihydropteridine diphosphokinase</fullName>
        <ecNumber evidence="3">2.7.6.3</ecNumber>
    </recommendedName>
</protein>
<keyword evidence="6 10" id="KW-0418">Kinase</keyword>
<evidence type="ECO:0000256" key="7">
    <source>
        <dbReference type="ARBA" id="ARBA00022840"/>
    </source>
</evidence>
<dbReference type="Proteomes" id="UP000036503">
    <property type="component" value="Unassembled WGS sequence"/>
</dbReference>
<dbReference type="AlphaFoldDB" id="A0A0J6WVH8"/>
<dbReference type="Gene3D" id="3.30.70.560">
    <property type="entry name" value="7,8-Dihydro-6-hydroxymethylpterin-pyrophosphokinase HPPK"/>
    <property type="match status" value="1"/>
</dbReference>
<evidence type="ECO:0000256" key="1">
    <source>
        <dbReference type="ARBA" id="ARBA00000198"/>
    </source>
</evidence>
<gene>
    <name evidence="10" type="ORF">AB840_09260</name>
</gene>
<dbReference type="GO" id="GO:0016301">
    <property type="term" value="F:kinase activity"/>
    <property type="evidence" value="ECO:0007669"/>
    <property type="project" value="UniProtKB-KW"/>
</dbReference>
<sequence length="158" mass="17757">MTIYYLSLGANLGDREATLGRAIALLRQNEHITVLKVSSLYKTPPWGKKDQPYFINGAAAVQTDIDALKLLDICLDIERQLGRVRHEKWGARVIDIDIVYSTGVEYHTDRLHIPHPYVTGRAFVLVPLQEIAPDLIIKGQSVSQWIQALEDVAAIQKI</sequence>
<keyword evidence="8" id="KW-0289">Folate biosynthesis</keyword>
<comment type="caution">
    <text evidence="10">The sequence shown here is derived from an EMBL/GenBank/DDBJ whole genome shotgun (WGS) entry which is preliminary data.</text>
</comment>
<comment type="pathway">
    <text evidence="2">Cofactor biosynthesis; tetrahydrofolate biosynthesis; 2-amino-4-hydroxy-6-hydroxymethyl-7,8-dihydropteridine diphosphate from 7,8-dihydroneopterin triphosphate: step 4/4.</text>
</comment>
<dbReference type="RefSeq" id="WP_048514558.1">
    <property type="nucleotide sequence ID" value="NZ_FUXD01000030.1"/>
</dbReference>
<dbReference type="FunCoup" id="A0A0J6WVH8">
    <property type="interactions" value="349"/>
</dbReference>
<proteinExistence type="predicted"/>
<dbReference type="GO" id="GO:0003848">
    <property type="term" value="F:2-amino-4-hydroxy-6-hydroxymethyldihydropteridine diphosphokinase activity"/>
    <property type="evidence" value="ECO:0007669"/>
    <property type="project" value="UniProtKB-EC"/>
</dbReference>
<dbReference type="Pfam" id="PF01288">
    <property type="entry name" value="HPPK"/>
    <property type="match status" value="1"/>
</dbReference>
<comment type="catalytic activity">
    <reaction evidence="1">
        <text>6-hydroxymethyl-7,8-dihydropterin + ATP = (7,8-dihydropterin-6-yl)methyl diphosphate + AMP + H(+)</text>
        <dbReference type="Rhea" id="RHEA:11412"/>
        <dbReference type="ChEBI" id="CHEBI:15378"/>
        <dbReference type="ChEBI" id="CHEBI:30616"/>
        <dbReference type="ChEBI" id="CHEBI:44841"/>
        <dbReference type="ChEBI" id="CHEBI:72950"/>
        <dbReference type="ChEBI" id="CHEBI:456215"/>
        <dbReference type="EC" id="2.7.6.3"/>
    </reaction>
</comment>
<dbReference type="InParanoid" id="A0A0J6WVH8"/>
<evidence type="ECO:0000259" key="9">
    <source>
        <dbReference type="PROSITE" id="PS00794"/>
    </source>
</evidence>
<organism evidence="10 11">
    <name type="scientific">Megasphaera cerevisiae DSM 20462</name>
    <dbReference type="NCBI Taxonomy" id="1122219"/>
    <lineage>
        <taxon>Bacteria</taxon>
        <taxon>Bacillati</taxon>
        <taxon>Bacillota</taxon>
        <taxon>Negativicutes</taxon>
        <taxon>Veillonellales</taxon>
        <taxon>Veillonellaceae</taxon>
        <taxon>Megasphaera</taxon>
    </lineage>
</organism>
<dbReference type="EMBL" id="LEKT01000029">
    <property type="protein sequence ID" value="KMO86218.1"/>
    <property type="molecule type" value="Genomic_DNA"/>
</dbReference>
<accession>A0A0J6WVH8</accession>
<dbReference type="UniPathway" id="UPA00077">
    <property type="reaction ID" value="UER00155"/>
</dbReference>
<dbReference type="PATRIC" id="fig|1122219.3.peg.1564"/>
<dbReference type="EC" id="2.7.6.3" evidence="3"/>
<dbReference type="InterPro" id="IPR000550">
    <property type="entry name" value="Hppk"/>
</dbReference>
<evidence type="ECO:0000256" key="3">
    <source>
        <dbReference type="ARBA" id="ARBA00013253"/>
    </source>
</evidence>
<dbReference type="PANTHER" id="PTHR43071">
    <property type="entry name" value="2-AMINO-4-HYDROXY-6-HYDROXYMETHYLDIHYDROPTERIDINE PYROPHOSPHOKINASE"/>
    <property type="match status" value="1"/>
</dbReference>
<keyword evidence="7" id="KW-0067">ATP-binding</keyword>
<dbReference type="GO" id="GO:0046656">
    <property type="term" value="P:folic acid biosynthetic process"/>
    <property type="evidence" value="ECO:0007669"/>
    <property type="project" value="UniProtKB-KW"/>
</dbReference>
<name>A0A0J6WVH8_9FIRM</name>
<evidence type="ECO:0000256" key="6">
    <source>
        <dbReference type="ARBA" id="ARBA00022777"/>
    </source>
</evidence>
<dbReference type="NCBIfam" id="TIGR01498">
    <property type="entry name" value="folK"/>
    <property type="match status" value="1"/>
</dbReference>
<evidence type="ECO:0000256" key="5">
    <source>
        <dbReference type="ARBA" id="ARBA00022741"/>
    </source>
</evidence>
<keyword evidence="5" id="KW-0547">Nucleotide-binding</keyword>
<keyword evidence="4" id="KW-0808">Transferase</keyword>
<dbReference type="InterPro" id="IPR035907">
    <property type="entry name" value="Hppk_sf"/>
</dbReference>
<dbReference type="PANTHER" id="PTHR43071:SF1">
    <property type="entry name" value="2-AMINO-4-HYDROXY-6-HYDROXYMETHYLDIHYDROPTERIDINE PYROPHOSPHOKINASE"/>
    <property type="match status" value="1"/>
</dbReference>
<keyword evidence="11" id="KW-1185">Reference proteome</keyword>
<evidence type="ECO:0000313" key="11">
    <source>
        <dbReference type="Proteomes" id="UP000036503"/>
    </source>
</evidence>
<evidence type="ECO:0000313" key="10">
    <source>
        <dbReference type="EMBL" id="KMO86218.1"/>
    </source>
</evidence>
<evidence type="ECO:0000256" key="4">
    <source>
        <dbReference type="ARBA" id="ARBA00022679"/>
    </source>
</evidence>